<comment type="catalytic activity">
    <reaction evidence="7">
        <text>diphthine methyl ester-[translation elongation factor 2] + H2O = diphthine-[translation elongation factor 2] + methanol + H(+)</text>
        <dbReference type="Rhea" id="RHEA:42656"/>
        <dbReference type="Rhea" id="RHEA-COMP:10172"/>
        <dbReference type="Rhea" id="RHEA-COMP:10173"/>
        <dbReference type="ChEBI" id="CHEBI:15377"/>
        <dbReference type="ChEBI" id="CHEBI:15378"/>
        <dbReference type="ChEBI" id="CHEBI:17790"/>
        <dbReference type="ChEBI" id="CHEBI:79005"/>
        <dbReference type="ChEBI" id="CHEBI:82696"/>
        <dbReference type="EC" id="3.1.1.97"/>
    </reaction>
</comment>
<feature type="region of interest" description="Disordered" evidence="9">
    <location>
        <begin position="225"/>
        <end position="258"/>
    </location>
</feature>
<accession>A0AAN9UKP7</accession>
<reference evidence="10 11" key="1">
    <citation type="journal article" date="2023" name="PLoS ONE">
        <title>Cytospora paraplurivora sp. nov. isolated from orchards with fruit tree decline syndrome in Ontario, Canada.</title>
        <authorList>
            <person name="Ilyukhin E."/>
            <person name="Nguyen H.D.T."/>
            <person name="Castle A.J."/>
            <person name="Ellouze W."/>
        </authorList>
    </citation>
    <scope>NUCLEOTIDE SEQUENCE [LARGE SCALE GENOMIC DNA]</scope>
    <source>
        <strain evidence="10 11">FDS-564</strain>
    </source>
</reference>
<gene>
    <name evidence="10" type="ORF">SLS53_002715</name>
</gene>
<dbReference type="Gene3D" id="2.130.10.10">
    <property type="entry name" value="YVTN repeat-like/Quinoprotein amine dehydrogenase"/>
    <property type="match status" value="1"/>
</dbReference>
<evidence type="ECO:0000313" key="10">
    <source>
        <dbReference type="EMBL" id="KAK7745994.1"/>
    </source>
</evidence>
<feature type="compositionally biased region" description="Basic and acidic residues" evidence="9">
    <location>
        <begin position="225"/>
        <end position="234"/>
    </location>
</feature>
<evidence type="ECO:0000256" key="1">
    <source>
        <dbReference type="ARBA" id="ARBA00005156"/>
    </source>
</evidence>
<dbReference type="InterPro" id="IPR052415">
    <property type="entry name" value="Diphthine_MTase"/>
</dbReference>
<evidence type="ECO:0000256" key="5">
    <source>
        <dbReference type="ARBA" id="ARBA00038092"/>
    </source>
</evidence>
<comment type="pathway">
    <text evidence="1">Protein modification; peptidyl-diphthamide biosynthesis.</text>
</comment>
<evidence type="ECO:0000256" key="2">
    <source>
        <dbReference type="ARBA" id="ARBA00022574"/>
    </source>
</evidence>
<evidence type="ECO:0000313" key="11">
    <source>
        <dbReference type="Proteomes" id="UP001320245"/>
    </source>
</evidence>
<keyword evidence="2 8" id="KW-0853">WD repeat</keyword>
<dbReference type="PANTHER" id="PTHR46042">
    <property type="entry name" value="DIPHTHINE METHYLTRANSFERASE"/>
    <property type="match status" value="1"/>
</dbReference>
<dbReference type="PROSITE" id="PS50082">
    <property type="entry name" value="WD_REPEATS_2"/>
    <property type="match status" value="1"/>
</dbReference>
<keyword evidence="4" id="KW-0378">Hydrolase</keyword>
<dbReference type="InterPro" id="IPR036322">
    <property type="entry name" value="WD40_repeat_dom_sf"/>
</dbReference>
<evidence type="ECO:0000256" key="3">
    <source>
        <dbReference type="ARBA" id="ARBA00022737"/>
    </source>
</evidence>
<keyword evidence="3" id="KW-0677">Repeat</keyword>
<dbReference type="PANTHER" id="PTHR46042:SF1">
    <property type="entry name" value="DIPHTHINE METHYLTRANSFERASE"/>
    <property type="match status" value="1"/>
</dbReference>
<evidence type="ECO:0000256" key="9">
    <source>
        <dbReference type="SAM" id="MobiDB-lite"/>
    </source>
</evidence>
<evidence type="ECO:0000256" key="6">
    <source>
        <dbReference type="ARBA" id="ARBA00039131"/>
    </source>
</evidence>
<feature type="compositionally biased region" description="Acidic residues" evidence="9">
    <location>
        <begin position="241"/>
        <end position="256"/>
    </location>
</feature>
<feature type="repeat" description="WD" evidence="8">
    <location>
        <begin position="282"/>
        <end position="304"/>
    </location>
</feature>
<dbReference type="SUPFAM" id="SSF50978">
    <property type="entry name" value="WD40 repeat-like"/>
    <property type="match status" value="1"/>
</dbReference>
<dbReference type="InterPro" id="IPR001680">
    <property type="entry name" value="WD40_rpt"/>
</dbReference>
<comment type="similarity">
    <text evidence="5">Belongs to the DPH7 family.</text>
</comment>
<evidence type="ECO:0000256" key="4">
    <source>
        <dbReference type="ARBA" id="ARBA00022801"/>
    </source>
</evidence>
<dbReference type="Proteomes" id="UP001320245">
    <property type="component" value="Unassembled WGS sequence"/>
</dbReference>
<organism evidence="10 11">
    <name type="scientific">Cytospora paraplurivora</name>
    <dbReference type="NCBI Taxonomy" id="2898453"/>
    <lineage>
        <taxon>Eukaryota</taxon>
        <taxon>Fungi</taxon>
        <taxon>Dikarya</taxon>
        <taxon>Ascomycota</taxon>
        <taxon>Pezizomycotina</taxon>
        <taxon>Sordariomycetes</taxon>
        <taxon>Sordariomycetidae</taxon>
        <taxon>Diaporthales</taxon>
        <taxon>Cytosporaceae</taxon>
        <taxon>Cytospora</taxon>
    </lineage>
</organism>
<dbReference type="InterPro" id="IPR015943">
    <property type="entry name" value="WD40/YVTN_repeat-like_dom_sf"/>
</dbReference>
<dbReference type="AlphaFoldDB" id="A0AAN9UKP7"/>
<dbReference type="GO" id="GO:0061685">
    <property type="term" value="F:diphthine methylesterase activity"/>
    <property type="evidence" value="ECO:0007669"/>
    <property type="project" value="UniProtKB-EC"/>
</dbReference>
<name>A0AAN9UKP7_9PEZI</name>
<evidence type="ECO:0000256" key="7">
    <source>
        <dbReference type="ARBA" id="ARBA00047551"/>
    </source>
</evidence>
<evidence type="ECO:0000256" key="8">
    <source>
        <dbReference type="PROSITE-ProRule" id="PRU00221"/>
    </source>
</evidence>
<protein>
    <recommendedName>
        <fullName evidence="6">methylated diphthine methylhydrolase</fullName>
        <ecNumber evidence="6">3.1.1.97</ecNumber>
    </recommendedName>
</protein>
<dbReference type="GO" id="GO:0017183">
    <property type="term" value="P:protein histidyl modification to diphthamide"/>
    <property type="evidence" value="ECO:0007669"/>
    <property type="project" value="TreeGrafter"/>
</dbReference>
<proteinExistence type="inferred from homology"/>
<dbReference type="GO" id="GO:0005737">
    <property type="term" value="C:cytoplasm"/>
    <property type="evidence" value="ECO:0007669"/>
    <property type="project" value="TreeGrafter"/>
</dbReference>
<sequence length="433" mass="47180">MQLDLPPSCVEFCPAHPSYFLVGTYNLQKEENDDNDEQGEAEEAAGKRSQTRTGSIIVFQLQDGKARRIQTISQPSAVFDLHFAPQTDRGDICAAVSSTGTITLFRLSPGQPSSTLTEAEAAVLQPLSPSGLKIQNSDENALLTYFAWHPTVPGLMAVTTNTGKVQFVQIDEDYQKATALGSPAIEHGAELCRGFQSVEDSQRPIIEEPMEAWFVAFSGLWEESTQSKKDESDTNKASVDNSDEGFDEDSTGDPDDGPVRYHYAGKAITGHNAGVTAILPLSLAMSEGSQLVITGSYDDNLRVWAITPPHKNYGNPKTRLLAEENLGGGVWRLKVIEELSLMSGTGPWTAVVLASCMHAGARVIRLRGGMDFGQDLEIEVLARFEEHKSMNYGSDYSRVEGTLARDGGKGEVVCVSTSFYDRLLCVWKFEAPV</sequence>
<dbReference type="EMBL" id="JAJSPL020000007">
    <property type="protein sequence ID" value="KAK7745994.1"/>
    <property type="molecule type" value="Genomic_DNA"/>
</dbReference>
<comment type="caution">
    <text evidence="10">The sequence shown here is derived from an EMBL/GenBank/DDBJ whole genome shotgun (WGS) entry which is preliminary data.</text>
</comment>
<keyword evidence="11" id="KW-1185">Reference proteome</keyword>
<dbReference type="EC" id="3.1.1.97" evidence="6"/>